<keyword evidence="3" id="KW-1185">Reference proteome</keyword>
<dbReference type="Proteomes" id="UP001474421">
    <property type="component" value="Unassembled WGS sequence"/>
</dbReference>
<proteinExistence type="predicted"/>
<evidence type="ECO:0000313" key="2">
    <source>
        <dbReference type="EMBL" id="KAK9397435.1"/>
    </source>
</evidence>
<feature type="transmembrane region" description="Helical" evidence="1">
    <location>
        <begin position="12"/>
        <end position="33"/>
    </location>
</feature>
<dbReference type="EMBL" id="JAOTOJ010000008">
    <property type="protein sequence ID" value="KAK9397435.1"/>
    <property type="molecule type" value="Genomic_DNA"/>
</dbReference>
<sequence length="94" mass="10923">MHLKNRQQFGVSLHSCMVAALVMSSAFVCYPLLCCSGRTENVRREKREREGKLEYKFNAVRLSIHWLKFLISSQLIFKDPKIQTLVLGEYGPEF</sequence>
<protein>
    <recommendedName>
        <fullName evidence="4">Secreted protein</fullName>
    </recommendedName>
</protein>
<evidence type="ECO:0000256" key="1">
    <source>
        <dbReference type="SAM" id="Phobius"/>
    </source>
</evidence>
<keyword evidence="1" id="KW-0812">Transmembrane</keyword>
<evidence type="ECO:0008006" key="4">
    <source>
        <dbReference type="Google" id="ProtNLM"/>
    </source>
</evidence>
<keyword evidence="1" id="KW-1133">Transmembrane helix</keyword>
<name>A0AAW1B682_CROAD</name>
<accession>A0AAW1B682</accession>
<gene>
    <name evidence="2" type="ORF">NXF25_020796</name>
</gene>
<dbReference type="AlphaFoldDB" id="A0AAW1B682"/>
<comment type="caution">
    <text evidence="2">The sequence shown here is derived from an EMBL/GenBank/DDBJ whole genome shotgun (WGS) entry which is preliminary data.</text>
</comment>
<keyword evidence="1" id="KW-0472">Membrane</keyword>
<evidence type="ECO:0000313" key="3">
    <source>
        <dbReference type="Proteomes" id="UP001474421"/>
    </source>
</evidence>
<organism evidence="2 3">
    <name type="scientific">Crotalus adamanteus</name>
    <name type="common">Eastern diamondback rattlesnake</name>
    <dbReference type="NCBI Taxonomy" id="8729"/>
    <lineage>
        <taxon>Eukaryota</taxon>
        <taxon>Metazoa</taxon>
        <taxon>Chordata</taxon>
        <taxon>Craniata</taxon>
        <taxon>Vertebrata</taxon>
        <taxon>Euteleostomi</taxon>
        <taxon>Lepidosauria</taxon>
        <taxon>Squamata</taxon>
        <taxon>Bifurcata</taxon>
        <taxon>Unidentata</taxon>
        <taxon>Episquamata</taxon>
        <taxon>Toxicofera</taxon>
        <taxon>Serpentes</taxon>
        <taxon>Colubroidea</taxon>
        <taxon>Viperidae</taxon>
        <taxon>Crotalinae</taxon>
        <taxon>Crotalus</taxon>
    </lineage>
</organism>
<reference evidence="2 3" key="1">
    <citation type="journal article" date="2024" name="Proc. Natl. Acad. Sci. U.S.A.">
        <title>The genetic regulatory architecture and epigenomic basis for age-related changes in rattlesnake venom.</title>
        <authorList>
            <person name="Hogan M.P."/>
            <person name="Holding M.L."/>
            <person name="Nystrom G.S."/>
            <person name="Colston T.J."/>
            <person name="Bartlett D.A."/>
            <person name="Mason A.J."/>
            <person name="Ellsworth S.A."/>
            <person name="Rautsaw R.M."/>
            <person name="Lawrence K.C."/>
            <person name="Strickland J.L."/>
            <person name="He B."/>
            <person name="Fraser P."/>
            <person name="Margres M.J."/>
            <person name="Gilbert D.M."/>
            <person name="Gibbs H.L."/>
            <person name="Parkinson C.L."/>
            <person name="Rokyta D.R."/>
        </authorList>
    </citation>
    <scope>NUCLEOTIDE SEQUENCE [LARGE SCALE GENOMIC DNA]</scope>
    <source>
        <strain evidence="2">DRR0105</strain>
    </source>
</reference>